<dbReference type="SUPFAM" id="SSF51445">
    <property type="entry name" value="(Trans)glycosidases"/>
    <property type="match status" value="1"/>
</dbReference>
<dbReference type="RefSeq" id="WP_353542075.1">
    <property type="nucleotide sequence ID" value="NZ_BAABRN010000018.1"/>
</dbReference>
<feature type="region of interest" description="Disordered" evidence="2">
    <location>
        <begin position="27"/>
        <end position="81"/>
    </location>
</feature>
<dbReference type="InterPro" id="IPR003790">
    <property type="entry name" value="GHL10"/>
</dbReference>
<feature type="signal peptide" evidence="3">
    <location>
        <begin position="1"/>
        <end position="24"/>
    </location>
</feature>
<evidence type="ECO:0000256" key="3">
    <source>
        <dbReference type="SAM" id="SignalP"/>
    </source>
</evidence>
<dbReference type="PANTHER" id="PTHR43405">
    <property type="entry name" value="GLYCOSYL HYDROLASE DIGH"/>
    <property type="match status" value="1"/>
</dbReference>
<dbReference type="PANTHER" id="PTHR43405:SF1">
    <property type="entry name" value="GLYCOSYL HYDROLASE DIGH"/>
    <property type="match status" value="1"/>
</dbReference>
<dbReference type="EMBL" id="BAABRN010000018">
    <property type="protein sequence ID" value="GAA5502105.1"/>
    <property type="molecule type" value="Genomic_DNA"/>
</dbReference>
<dbReference type="Proteomes" id="UP001458946">
    <property type="component" value="Unassembled WGS sequence"/>
</dbReference>
<dbReference type="Pfam" id="PF02638">
    <property type="entry name" value="GHL10"/>
    <property type="match status" value="1"/>
</dbReference>
<accession>A0ABP9VC28</accession>
<name>A0ABP9VC28_9DEIO</name>
<feature type="compositionally biased region" description="Low complexity" evidence="2">
    <location>
        <begin position="38"/>
        <end position="53"/>
    </location>
</feature>
<protein>
    <recommendedName>
        <fullName evidence="4">Glycosyl hydrolase-like 10 domain-containing protein</fullName>
    </recommendedName>
</protein>
<gene>
    <name evidence="5" type="ORF">Dxin01_01844</name>
</gene>
<dbReference type="InterPro" id="IPR017853">
    <property type="entry name" value="GH"/>
</dbReference>
<feature type="region of interest" description="Disordered" evidence="2">
    <location>
        <begin position="214"/>
        <end position="233"/>
    </location>
</feature>
<dbReference type="Gene3D" id="3.20.20.80">
    <property type="entry name" value="Glycosidases"/>
    <property type="match status" value="1"/>
</dbReference>
<organism evidence="5 6">
    <name type="scientific">Deinococcus xinjiangensis</name>
    <dbReference type="NCBI Taxonomy" id="457454"/>
    <lineage>
        <taxon>Bacteria</taxon>
        <taxon>Thermotogati</taxon>
        <taxon>Deinococcota</taxon>
        <taxon>Deinococci</taxon>
        <taxon>Deinococcales</taxon>
        <taxon>Deinococcaceae</taxon>
        <taxon>Deinococcus</taxon>
    </lineage>
</organism>
<evidence type="ECO:0000259" key="4">
    <source>
        <dbReference type="Pfam" id="PF02638"/>
    </source>
</evidence>
<evidence type="ECO:0000256" key="2">
    <source>
        <dbReference type="SAM" id="MobiDB-lite"/>
    </source>
</evidence>
<feature type="domain" description="Glycosyl hydrolase-like 10" evidence="4">
    <location>
        <begin position="121"/>
        <end position="397"/>
    </location>
</feature>
<keyword evidence="6" id="KW-1185">Reference proteome</keyword>
<reference evidence="5 6" key="1">
    <citation type="submission" date="2024-02" db="EMBL/GenBank/DDBJ databases">
        <title>Deinococcus xinjiangensis NBRC 107630.</title>
        <authorList>
            <person name="Ichikawa N."/>
            <person name="Katano-Makiyama Y."/>
            <person name="Hidaka K."/>
        </authorList>
    </citation>
    <scope>NUCLEOTIDE SEQUENCE [LARGE SCALE GENOMIC DNA]</scope>
    <source>
        <strain evidence="5 6">NBRC 107630</strain>
    </source>
</reference>
<dbReference type="PRINTS" id="PR01217">
    <property type="entry name" value="PRICHEXTENSN"/>
</dbReference>
<dbReference type="InterPro" id="IPR052177">
    <property type="entry name" value="Divisome_Glycosyl_Hydrolase"/>
</dbReference>
<comment type="caution">
    <text evidence="5">The sequence shown here is derived from an EMBL/GenBank/DDBJ whole genome shotgun (WGS) entry which is preliminary data.</text>
</comment>
<feature type="compositionally biased region" description="Pro residues" evidence="2">
    <location>
        <begin position="54"/>
        <end position="70"/>
    </location>
</feature>
<proteinExistence type="predicted"/>
<keyword evidence="1 3" id="KW-0732">Signal</keyword>
<evidence type="ECO:0000313" key="5">
    <source>
        <dbReference type="EMBL" id="GAA5502105.1"/>
    </source>
</evidence>
<feature type="chain" id="PRO_5045235891" description="Glycosyl hydrolase-like 10 domain-containing protein" evidence="3">
    <location>
        <begin position="25"/>
        <end position="581"/>
    </location>
</feature>
<evidence type="ECO:0000313" key="6">
    <source>
        <dbReference type="Proteomes" id="UP001458946"/>
    </source>
</evidence>
<evidence type="ECO:0000256" key="1">
    <source>
        <dbReference type="ARBA" id="ARBA00022729"/>
    </source>
</evidence>
<sequence length="581" mass="62166">MSLASSRRAASLTLTLFLALSAQAQVTTPPATNPPATSPASALADPLPAGGTPAPAPVTDPAPAPAPAIPAAPASGFKTNPPVPLPTPPVVTPPPVTPPVVTPPVVTPPMPTPPSLPPVAVRGLWVDAFGAGLKTRAQITQMVQDAARMNINVLFVQAIRRGDCLCLKSGLPLATDRDLEKNFDPLAFATRLAHEKGIRVIAWASVTGIANTASPSTNPQHVMRTHGPASRDSWLARRSDGTWQEGSDGWLDAGIPAAADYAAQAVANLVRNYDVDGVQLDRIRYPDGGDWGYDPKTIARYNAETGNKGRPLPSDPAWQQWKRDQITALVRRIALEVKSARPTAWMSAATITYGSAPRPLDPNSFRQSRPYNDVMQDWPTWIYTGLIDLNVPMNYKRDLVGDQAVWFNGWNSYASSVRTRADGQVSPLAIGTALYLNSPEVSASQALRSTQAGLGWVGYSYRAPTLDVYNDKQTLAQGLDTIRAALSTAGEPLASSQRWTENPPSSRGLMGRVVGVTWPGGRTVQAWQGGNLVASSLTDGNGYYGFLTLPAGKTEIRVGNQRWVDTIPERGVVRLPDLLLR</sequence>